<organism evidence="2 3">
    <name type="scientific">Frigidibacter albus</name>
    <dbReference type="NCBI Taxonomy" id="1465486"/>
    <lineage>
        <taxon>Bacteria</taxon>
        <taxon>Pseudomonadati</taxon>
        <taxon>Pseudomonadota</taxon>
        <taxon>Alphaproteobacteria</taxon>
        <taxon>Rhodobacterales</taxon>
        <taxon>Paracoccaceae</taxon>
        <taxon>Frigidibacter</taxon>
    </lineage>
</organism>
<accession>A0A6L8VI63</accession>
<dbReference type="Pfam" id="PF13403">
    <property type="entry name" value="Hint_2"/>
    <property type="match status" value="1"/>
</dbReference>
<dbReference type="SUPFAM" id="SSF51294">
    <property type="entry name" value="Hedgehog/intein (Hint) domain"/>
    <property type="match status" value="1"/>
</dbReference>
<name>A0A6L8VI63_9RHOB</name>
<evidence type="ECO:0000313" key="2">
    <source>
        <dbReference type="EMBL" id="MZQ88880.1"/>
    </source>
</evidence>
<keyword evidence="3" id="KW-1185">Reference proteome</keyword>
<proteinExistence type="predicted"/>
<protein>
    <submittedName>
        <fullName evidence="2">Hemolysin-type calcium-binding protein</fullName>
    </submittedName>
</protein>
<dbReference type="AlphaFoldDB" id="A0A6L8VI63"/>
<feature type="domain" description="Hedgehog/Intein (Hint)" evidence="1">
    <location>
        <begin position="167"/>
        <end position="313"/>
    </location>
</feature>
<gene>
    <name evidence="2" type="ORF">GS660_07190</name>
</gene>
<reference evidence="2 3" key="1">
    <citation type="submission" date="2020-01" db="EMBL/GenBank/DDBJ databases">
        <title>Frigidibacter albus SP32T (=CGMCC 1.13995T).</title>
        <authorList>
            <person name="Liao X."/>
        </authorList>
    </citation>
    <scope>NUCLEOTIDE SEQUENCE [LARGE SCALE GENOMIC DNA]</scope>
    <source>
        <strain evidence="2 3">SP32</strain>
    </source>
</reference>
<evidence type="ECO:0000259" key="1">
    <source>
        <dbReference type="Pfam" id="PF13403"/>
    </source>
</evidence>
<comment type="caution">
    <text evidence="2">The sequence shown here is derived from an EMBL/GenBank/DDBJ whole genome shotgun (WGS) entry which is preliminary data.</text>
</comment>
<evidence type="ECO:0000313" key="3">
    <source>
        <dbReference type="Proteomes" id="UP000477083"/>
    </source>
</evidence>
<dbReference type="InterPro" id="IPR036844">
    <property type="entry name" value="Hint_dom_sf"/>
</dbReference>
<dbReference type="OrthoDB" id="6305173at2"/>
<dbReference type="RefSeq" id="WP_161344934.1">
    <property type="nucleotide sequence ID" value="NZ_BMGW01000004.1"/>
</dbReference>
<dbReference type="EMBL" id="WWNR01000004">
    <property type="protein sequence ID" value="MZQ88880.1"/>
    <property type="molecule type" value="Genomic_DNA"/>
</dbReference>
<sequence>MRTGSSGTFVISWSQTELDGIRAAPLPSLIVGAQWRWWGEAVRVDGPAGLLVLHSAEGEADLRRRAARAVRRLIGAAGFGAAPESDPDTQVEINPYGDAGVPEQGFVVTDGLTAWQVTVIAVEGSAARLLMVTGEMPPPGRELWVVNRTLDGAEAMTRGPRSEAGVICFTTGTLVDTPQGPRPVERIRAGDRLWTRDDGAQQVIWTGSRRMTGARLYAMPELRPIRIRRGAMGEDRPEADLIVSPRHRMLLRGPAAMALFNTPEVLVAAGDMIDGARVHVDHSLREVTYVHLLLERHQIIRANGLETESFHPANAALDMLDPVQRRGLAALLPQVEADPRSYGDYARRNLSAPEAAILRHEAA</sequence>
<dbReference type="Proteomes" id="UP000477083">
    <property type="component" value="Unassembled WGS sequence"/>
</dbReference>
<dbReference type="InterPro" id="IPR028992">
    <property type="entry name" value="Hedgehog/Intein_dom"/>
</dbReference>
<dbReference type="Gene3D" id="2.170.16.10">
    <property type="entry name" value="Hedgehog/Intein (Hint) domain"/>
    <property type="match status" value="1"/>
</dbReference>